<evidence type="ECO:0000256" key="1">
    <source>
        <dbReference type="ARBA" id="ARBA00004604"/>
    </source>
</evidence>
<organism evidence="9 10">
    <name type="scientific">Coccomyxa viridis</name>
    <dbReference type="NCBI Taxonomy" id="1274662"/>
    <lineage>
        <taxon>Eukaryota</taxon>
        <taxon>Viridiplantae</taxon>
        <taxon>Chlorophyta</taxon>
        <taxon>core chlorophytes</taxon>
        <taxon>Trebouxiophyceae</taxon>
        <taxon>Trebouxiophyceae incertae sedis</taxon>
        <taxon>Coccomyxaceae</taxon>
        <taxon>Coccomyxa</taxon>
    </lineage>
</organism>
<dbReference type="AlphaFoldDB" id="A0AAV1IB90"/>
<dbReference type="GO" id="GO:0006270">
    <property type="term" value="P:DNA replication initiation"/>
    <property type="evidence" value="ECO:0007669"/>
    <property type="project" value="TreeGrafter"/>
</dbReference>
<reference evidence="9 10" key="1">
    <citation type="submission" date="2023-10" db="EMBL/GenBank/DDBJ databases">
        <authorList>
            <person name="Maclean D."/>
            <person name="Macfadyen A."/>
        </authorList>
    </citation>
    <scope>NUCLEOTIDE SEQUENCE [LARGE SCALE GENOMIC DNA]</scope>
</reference>
<evidence type="ECO:0000256" key="2">
    <source>
        <dbReference type="ARBA" id="ARBA00007797"/>
    </source>
</evidence>
<feature type="region of interest" description="Disordered" evidence="6">
    <location>
        <begin position="58"/>
        <end position="232"/>
    </location>
</feature>
<comment type="caution">
    <text evidence="9">The sequence shown here is derived from an EMBL/GenBank/DDBJ whole genome shotgun (WGS) entry which is preliminary data.</text>
</comment>
<feature type="compositionally biased region" description="Basic residues" evidence="6">
    <location>
        <begin position="491"/>
        <end position="501"/>
    </location>
</feature>
<gene>
    <name evidence="9" type="ORF">CVIRNUC_007199</name>
</gene>
<feature type="compositionally biased region" description="Basic and acidic residues" evidence="6">
    <location>
        <begin position="954"/>
        <end position="963"/>
    </location>
</feature>
<feature type="domain" description="Nucleolar complex-associated protein 3 N-terminal" evidence="8">
    <location>
        <begin position="254"/>
        <end position="344"/>
    </location>
</feature>
<dbReference type="InterPro" id="IPR016903">
    <property type="entry name" value="Nucleolar_cplx-assoc_3"/>
</dbReference>
<dbReference type="GO" id="GO:0003682">
    <property type="term" value="F:chromatin binding"/>
    <property type="evidence" value="ECO:0007669"/>
    <property type="project" value="TreeGrafter"/>
</dbReference>
<keyword evidence="10" id="KW-1185">Reference proteome</keyword>
<keyword evidence="3 5" id="KW-0175">Coiled coil</keyword>
<feature type="compositionally biased region" description="Polar residues" evidence="6">
    <location>
        <begin position="928"/>
        <end position="939"/>
    </location>
</feature>
<evidence type="ECO:0000256" key="6">
    <source>
        <dbReference type="SAM" id="MobiDB-lite"/>
    </source>
</evidence>
<feature type="region of interest" description="Disordered" evidence="6">
    <location>
        <begin position="1"/>
        <end position="43"/>
    </location>
</feature>
<feature type="compositionally biased region" description="Basic and acidic residues" evidence="6">
    <location>
        <begin position="111"/>
        <end position="122"/>
    </location>
</feature>
<evidence type="ECO:0000256" key="4">
    <source>
        <dbReference type="ARBA" id="ARBA00023242"/>
    </source>
</evidence>
<feature type="coiled-coil region" evidence="5">
    <location>
        <begin position="237"/>
        <end position="264"/>
    </location>
</feature>
<dbReference type="EMBL" id="CAUYUE010000009">
    <property type="protein sequence ID" value="CAK0783996.1"/>
    <property type="molecule type" value="Genomic_DNA"/>
</dbReference>
<dbReference type="GO" id="GO:0005730">
    <property type="term" value="C:nucleolus"/>
    <property type="evidence" value="ECO:0007669"/>
    <property type="project" value="UniProtKB-SubCell"/>
</dbReference>
<dbReference type="PANTHER" id="PTHR14428:SF5">
    <property type="entry name" value="NUCLEOLAR COMPLEX PROTEIN 3 HOMOLOG"/>
    <property type="match status" value="1"/>
</dbReference>
<dbReference type="Pfam" id="PF03914">
    <property type="entry name" value="CBF"/>
    <property type="match status" value="1"/>
</dbReference>
<accession>A0AAV1IB90</accession>
<feature type="region of interest" description="Disordered" evidence="6">
    <location>
        <begin position="483"/>
        <end position="507"/>
    </location>
</feature>
<comment type="subcellular location">
    <subcellularLocation>
        <location evidence="1">Nucleus</location>
        <location evidence="1">Nucleolus</location>
    </subcellularLocation>
</comment>
<name>A0AAV1IB90_9CHLO</name>
<dbReference type="Proteomes" id="UP001314263">
    <property type="component" value="Unassembled WGS sequence"/>
</dbReference>
<evidence type="ECO:0000313" key="9">
    <source>
        <dbReference type="EMBL" id="CAK0783996.1"/>
    </source>
</evidence>
<feature type="compositionally biased region" description="Low complexity" evidence="6">
    <location>
        <begin position="209"/>
        <end position="226"/>
    </location>
</feature>
<evidence type="ECO:0000256" key="3">
    <source>
        <dbReference type="ARBA" id="ARBA00023054"/>
    </source>
</evidence>
<keyword evidence="4" id="KW-0539">Nucleus</keyword>
<dbReference type="Pfam" id="PF07540">
    <property type="entry name" value="NOC3p"/>
    <property type="match status" value="1"/>
</dbReference>
<evidence type="ECO:0000313" key="10">
    <source>
        <dbReference type="Proteomes" id="UP001314263"/>
    </source>
</evidence>
<dbReference type="InterPro" id="IPR005612">
    <property type="entry name" value="CCAAT-binding_factor"/>
</dbReference>
<evidence type="ECO:0000259" key="7">
    <source>
        <dbReference type="Pfam" id="PF03914"/>
    </source>
</evidence>
<sequence>MGRKRRESKPSEGARGSTKKPRKAKAAPLPKAPDESDLEVSDEDIDFVDEYSQRLGFLTSLNRDHIDRDAQKGPDKKKQPKFPAQPLVTSVNKQADSDEDEEAYEQAPRQKAAETVKERTRADLLPVKVDGELVYRRDARPDDRALPQAQQVAGITVEEDEVEQNDSPMVSDEEDSAEGDDPVVSDGDDEGEDGADAGSAEDEPEQERVASGARAEASGRARPAAVLSGGMQQGTGADAELQEYQQEQEKREEVKQQIALVATKLLHDPEQHCRELQPLIQLVSSRDEVVARLAMLSLAAVFKDILPGYRIRAPTEKELAMPVSKDVKRLRDHESALLRAYQGYLKAVLAACNKTEPAGGAQHSAAAPGPGLGSRPSATARVGVRCLALLLKSLSHFNHAFDILQATVPRMVHRDEVIADEARGAVRAVLAADAAGDGALSRDAVQLVADLVKRRKCVAPPQTVEVLLGLALHSARASDVKSGVQREYRSRKTRKKEKRLRKGEDEVSAAFRESQATADAAQARRAQSETLEALFEVFFRALKQCTASGYAAAGHKGAPMTEAQAAKKFPLLVPSLQGLTQYAHLISVEYFSDLLAVMQQVGNAPGLPLRTRLLCLLTASDILKGQGEALTVDRHSLYQALYMALGHSCLSGLDPAPSAVGASDAQVSLAKRAAGLASSARAGASHAKHAGSGTAQSLPFPVLLTRTTHQMLVEQARALDSSRTAAFVLRLAGAARFLGPGGALGLLAVLERILRQQPRLRSMLDMDSESPVLPVLPSKDPHSLEDAARLALGSQLWELRALASSHGDADVRKAASAVAAIPIDSMSGHHVPMFAVADGPPGVAAAHMIAREGVPGSMYASGPERGAMISNVQGALDAYFLKARGAGDSQKQQEACNAAAAEAFGLLQQLRGVEGNAAPAQPAVLPSKQVTRTSASKTQGLAALPGKARKSKSRKTELKRKGG</sequence>
<feature type="compositionally biased region" description="Acidic residues" evidence="6">
    <location>
        <begin position="171"/>
        <end position="205"/>
    </location>
</feature>
<proteinExistence type="inferred from homology"/>
<dbReference type="InterPro" id="IPR011501">
    <property type="entry name" value="Noc3_N"/>
</dbReference>
<feature type="domain" description="CCAAT-binding factor" evidence="7">
    <location>
        <begin position="613"/>
        <end position="814"/>
    </location>
</feature>
<protein>
    <recommendedName>
        <fullName evidence="11">Nucleolar complex protein 3 homolog</fullName>
    </recommendedName>
</protein>
<dbReference type="PANTHER" id="PTHR14428">
    <property type="entry name" value="NUCLEOLAR COMPLEX PROTEIN 3"/>
    <property type="match status" value="1"/>
</dbReference>
<evidence type="ECO:0000259" key="8">
    <source>
        <dbReference type="Pfam" id="PF07540"/>
    </source>
</evidence>
<feature type="compositionally biased region" description="Basic and acidic residues" evidence="6">
    <location>
        <begin position="129"/>
        <end position="145"/>
    </location>
</feature>
<feature type="compositionally biased region" description="Basic and acidic residues" evidence="6">
    <location>
        <begin position="62"/>
        <end position="77"/>
    </location>
</feature>
<evidence type="ECO:0008006" key="11">
    <source>
        <dbReference type="Google" id="ProtNLM"/>
    </source>
</evidence>
<feature type="region of interest" description="Disordered" evidence="6">
    <location>
        <begin position="920"/>
        <end position="963"/>
    </location>
</feature>
<evidence type="ECO:0000256" key="5">
    <source>
        <dbReference type="SAM" id="Coils"/>
    </source>
</evidence>
<comment type="similarity">
    <text evidence="2">Belongs to the CBF/MAK21 family.</text>
</comment>